<sequence length="66" mass="7417">MMLQSEIEVNISKLIVDAKIYECTWTITAPIGLRVLFSIEKFSIFADPQGCSYENPDFVNELSVSA</sequence>
<name>A0A914SH06_PAREQ</name>
<accession>A0A914SH06</accession>
<protein>
    <submittedName>
        <fullName evidence="2">ZP domain-containing protein</fullName>
    </submittedName>
</protein>
<dbReference type="InterPro" id="IPR035914">
    <property type="entry name" value="Sperma_CUB_dom_sf"/>
</dbReference>
<keyword evidence="1" id="KW-1185">Reference proteome</keyword>
<dbReference type="SUPFAM" id="SSF49854">
    <property type="entry name" value="Spermadhesin, CUB domain"/>
    <property type="match status" value="1"/>
</dbReference>
<dbReference type="AlphaFoldDB" id="A0A914SH06"/>
<proteinExistence type="predicted"/>
<evidence type="ECO:0000313" key="2">
    <source>
        <dbReference type="WBParaSite" id="PEQ_0001326601-mRNA-1"/>
    </source>
</evidence>
<dbReference type="WBParaSite" id="PEQ_0001326601-mRNA-1">
    <property type="protein sequence ID" value="PEQ_0001326601-mRNA-1"/>
    <property type="gene ID" value="PEQ_0001326601"/>
</dbReference>
<dbReference type="Proteomes" id="UP000887564">
    <property type="component" value="Unplaced"/>
</dbReference>
<organism evidence="1 2">
    <name type="scientific">Parascaris equorum</name>
    <name type="common">Equine roundworm</name>
    <dbReference type="NCBI Taxonomy" id="6256"/>
    <lineage>
        <taxon>Eukaryota</taxon>
        <taxon>Metazoa</taxon>
        <taxon>Ecdysozoa</taxon>
        <taxon>Nematoda</taxon>
        <taxon>Chromadorea</taxon>
        <taxon>Rhabditida</taxon>
        <taxon>Spirurina</taxon>
        <taxon>Ascaridomorpha</taxon>
        <taxon>Ascaridoidea</taxon>
        <taxon>Ascarididae</taxon>
        <taxon>Parascaris</taxon>
    </lineage>
</organism>
<evidence type="ECO:0000313" key="1">
    <source>
        <dbReference type="Proteomes" id="UP000887564"/>
    </source>
</evidence>
<reference evidence="2" key="1">
    <citation type="submission" date="2022-11" db="UniProtKB">
        <authorList>
            <consortium name="WormBaseParasite"/>
        </authorList>
    </citation>
    <scope>IDENTIFICATION</scope>
</reference>